<sequence length="120" mass="13564">MPFRHSGDELPNIFSTLLVYVQPFNTLIERDATQLQILKRAPVPDSSHPSSQRRLGLVIPLTEVTHAVDLVPVFVQAVDGTVTAATSQEHYHCFYLNFYADKEIFDASFSFSDMNFEDAE</sequence>
<reference evidence="1 2" key="1">
    <citation type="submission" date="2014-04" db="EMBL/GenBank/DDBJ databases">
        <authorList>
            <consortium name="DOE Joint Genome Institute"/>
            <person name="Kuo A."/>
            <person name="Kohler A."/>
            <person name="Jargeat P."/>
            <person name="Nagy L.G."/>
            <person name="Floudas D."/>
            <person name="Copeland A."/>
            <person name="Barry K.W."/>
            <person name="Cichocki N."/>
            <person name="Veneault-Fourrey C."/>
            <person name="LaButti K."/>
            <person name="Lindquist E.A."/>
            <person name="Lipzen A."/>
            <person name="Lundell T."/>
            <person name="Morin E."/>
            <person name="Murat C."/>
            <person name="Sun H."/>
            <person name="Tunlid A."/>
            <person name="Henrissat B."/>
            <person name="Grigoriev I.V."/>
            <person name="Hibbett D.S."/>
            <person name="Martin F."/>
            <person name="Nordberg H.P."/>
            <person name="Cantor M.N."/>
            <person name="Hua S.X."/>
        </authorList>
    </citation>
    <scope>NUCLEOTIDE SEQUENCE [LARGE SCALE GENOMIC DNA]</scope>
    <source>
        <strain evidence="1 2">Ve08.2h10</strain>
    </source>
</reference>
<dbReference type="Proteomes" id="UP000054538">
    <property type="component" value="Unassembled WGS sequence"/>
</dbReference>
<dbReference type="AlphaFoldDB" id="A0A0D0DL05"/>
<reference evidence="2" key="2">
    <citation type="submission" date="2015-01" db="EMBL/GenBank/DDBJ databases">
        <title>Evolutionary Origins and Diversification of the Mycorrhizal Mutualists.</title>
        <authorList>
            <consortium name="DOE Joint Genome Institute"/>
            <consortium name="Mycorrhizal Genomics Consortium"/>
            <person name="Kohler A."/>
            <person name="Kuo A."/>
            <person name="Nagy L.G."/>
            <person name="Floudas D."/>
            <person name="Copeland A."/>
            <person name="Barry K.W."/>
            <person name="Cichocki N."/>
            <person name="Veneault-Fourrey C."/>
            <person name="LaButti K."/>
            <person name="Lindquist E.A."/>
            <person name="Lipzen A."/>
            <person name="Lundell T."/>
            <person name="Morin E."/>
            <person name="Murat C."/>
            <person name="Riley R."/>
            <person name="Ohm R."/>
            <person name="Sun H."/>
            <person name="Tunlid A."/>
            <person name="Henrissat B."/>
            <person name="Grigoriev I.V."/>
            <person name="Hibbett D.S."/>
            <person name="Martin F."/>
        </authorList>
    </citation>
    <scope>NUCLEOTIDE SEQUENCE [LARGE SCALE GENOMIC DNA]</scope>
    <source>
        <strain evidence="2">Ve08.2h10</strain>
    </source>
</reference>
<protein>
    <submittedName>
        <fullName evidence="1">Uncharacterized protein</fullName>
    </submittedName>
</protein>
<name>A0A0D0DL05_9AGAM</name>
<keyword evidence="2" id="KW-1185">Reference proteome</keyword>
<dbReference type="EMBL" id="KN826426">
    <property type="protein sequence ID" value="KIK78930.1"/>
    <property type="molecule type" value="Genomic_DNA"/>
</dbReference>
<evidence type="ECO:0000313" key="2">
    <source>
        <dbReference type="Proteomes" id="UP000054538"/>
    </source>
</evidence>
<organism evidence="1 2">
    <name type="scientific">Paxillus rubicundulus Ve08.2h10</name>
    <dbReference type="NCBI Taxonomy" id="930991"/>
    <lineage>
        <taxon>Eukaryota</taxon>
        <taxon>Fungi</taxon>
        <taxon>Dikarya</taxon>
        <taxon>Basidiomycota</taxon>
        <taxon>Agaricomycotina</taxon>
        <taxon>Agaricomycetes</taxon>
        <taxon>Agaricomycetidae</taxon>
        <taxon>Boletales</taxon>
        <taxon>Paxilineae</taxon>
        <taxon>Paxillaceae</taxon>
        <taxon>Paxillus</taxon>
    </lineage>
</organism>
<gene>
    <name evidence="1" type="ORF">PAXRUDRAFT_162664</name>
</gene>
<dbReference type="OrthoDB" id="2688098at2759"/>
<accession>A0A0D0DL05</accession>
<evidence type="ECO:0000313" key="1">
    <source>
        <dbReference type="EMBL" id="KIK78930.1"/>
    </source>
</evidence>
<dbReference type="HOGENOM" id="CLU_167015_0_0_1"/>
<proteinExistence type="predicted"/>
<dbReference type="InParanoid" id="A0A0D0DL05"/>